<reference evidence="2" key="2">
    <citation type="submission" date="2017-12" db="EMBL/GenBank/DDBJ databases">
        <title>Genome sequence of the Bar-tailed Godwit (Limosa lapponica baueri).</title>
        <authorList>
            <person name="Lima N.C.B."/>
            <person name="Parody-Merino A.M."/>
            <person name="Battley P.F."/>
            <person name="Fidler A.E."/>
            <person name="Prosdocimi F."/>
        </authorList>
    </citation>
    <scope>NUCLEOTIDE SEQUENCE [LARGE SCALE GENOMIC DNA]</scope>
</reference>
<keyword evidence="2" id="KW-1185">Reference proteome</keyword>
<reference evidence="2" key="1">
    <citation type="submission" date="2017-11" db="EMBL/GenBank/DDBJ databases">
        <authorList>
            <person name="Lima N.C."/>
            <person name="Parody-Merino A.M."/>
            <person name="Battley P.F."/>
            <person name="Fidler A.E."/>
            <person name="Prosdocimi F."/>
        </authorList>
    </citation>
    <scope>NUCLEOTIDE SEQUENCE [LARGE SCALE GENOMIC DNA]</scope>
</reference>
<keyword evidence="1" id="KW-0808">Transferase</keyword>
<dbReference type="GO" id="GO:0003964">
    <property type="term" value="F:RNA-directed DNA polymerase activity"/>
    <property type="evidence" value="ECO:0007669"/>
    <property type="project" value="UniProtKB-KW"/>
</dbReference>
<keyword evidence="1" id="KW-0548">Nucleotidyltransferase</keyword>
<dbReference type="OrthoDB" id="416454at2759"/>
<dbReference type="EMBL" id="KZ505988">
    <property type="protein sequence ID" value="PKU42506.1"/>
    <property type="molecule type" value="Genomic_DNA"/>
</dbReference>
<name>A0A2I0U8V8_LIMLA</name>
<organism evidence="1 2">
    <name type="scientific">Limosa lapponica baueri</name>
    <dbReference type="NCBI Taxonomy" id="1758121"/>
    <lineage>
        <taxon>Eukaryota</taxon>
        <taxon>Metazoa</taxon>
        <taxon>Chordata</taxon>
        <taxon>Craniata</taxon>
        <taxon>Vertebrata</taxon>
        <taxon>Euteleostomi</taxon>
        <taxon>Archelosauria</taxon>
        <taxon>Archosauria</taxon>
        <taxon>Dinosauria</taxon>
        <taxon>Saurischia</taxon>
        <taxon>Theropoda</taxon>
        <taxon>Coelurosauria</taxon>
        <taxon>Aves</taxon>
        <taxon>Neognathae</taxon>
        <taxon>Neoaves</taxon>
        <taxon>Charadriiformes</taxon>
        <taxon>Scolopacidae</taxon>
        <taxon>Limosa</taxon>
    </lineage>
</organism>
<sequence length="198" mass="22411">MSGGKSMLVVAGEPRPCPPCLPKCLCTTATDGYRLFRRDRRGRKGGDVAFYIRKWIECEELSLKNSPEQVESLWCTDSRIECTLTKSADNTKLSGTTDMPDAIQRDLQMLEKWACVYLTKFNKVKCRALHLRQGNPRYQYRLEDKGIESSPEEKDLGVLVDEKLDMSQQCALTAEKANHMTFLDAKLEGILHGFSALI</sequence>
<gene>
    <name evidence="1" type="ORF">llap_7195</name>
</gene>
<protein>
    <submittedName>
        <fullName evidence="1">Rna-directed dna polymerase from mobile element jockey-like</fullName>
    </submittedName>
</protein>
<evidence type="ECO:0000313" key="1">
    <source>
        <dbReference type="EMBL" id="PKU42506.1"/>
    </source>
</evidence>
<proteinExistence type="predicted"/>
<accession>A0A2I0U8V8</accession>
<evidence type="ECO:0000313" key="2">
    <source>
        <dbReference type="Proteomes" id="UP000233556"/>
    </source>
</evidence>
<dbReference type="PANTHER" id="PTHR33332">
    <property type="entry name" value="REVERSE TRANSCRIPTASE DOMAIN-CONTAINING PROTEIN"/>
    <property type="match status" value="1"/>
</dbReference>
<dbReference type="Proteomes" id="UP000233556">
    <property type="component" value="Unassembled WGS sequence"/>
</dbReference>
<keyword evidence="1" id="KW-0695">RNA-directed DNA polymerase</keyword>
<dbReference type="AlphaFoldDB" id="A0A2I0U8V8"/>